<dbReference type="InterPro" id="IPR051564">
    <property type="entry name" value="LRR_receptor-like_kinase"/>
</dbReference>
<dbReference type="PANTHER" id="PTHR48055:SF57">
    <property type="entry name" value="PROTEIN KINASE DOMAIN-CONTAINING PROTEIN"/>
    <property type="match status" value="1"/>
</dbReference>
<keyword evidence="2" id="KW-1185">Reference proteome</keyword>
<evidence type="ECO:0000313" key="2">
    <source>
        <dbReference type="Proteomes" id="UP000243459"/>
    </source>
</evidence>
<dbReference type="PANTHER" id="PTHR48055">
    <property type="entry name" value="LEUCINE-RICH REPEAT RECEPTOR PROTEIN KINASE EMS1"/>
    <property type="match status" value="1"/>
</dbReference>
<accession>A0A5P1FM01</accession>
<sequence>MTFFGIVMMELFTRIRLTGTIEHDGEHISLQEFVEKSFQGGVDAVLSIVDDAMDIPTATQGGKVVKVLKLALSCTLFNAEERPVMKEVLSTLLKLSHV</sequence>
<gene>
    <name evidence="1" type="ORF">A4U43_C02F18750</name>
</gene>
<dbReference type="Proteomes" id="UP000243459">
    <property type="component" value="Chromosome 2"/>
</dbReference>
<reference evidence="2" key="1">
    <citation type="journal article" date="2017" name="Nat. Commun.">
        <title>The asparagus genome sheds light on the origin and evolution of a young Y chromosome.</title>
        <authorList>
            <person name="Harkess A."/>
            <person name="Zhou J."/>
            <person name="Xu C."/>
            <person name="Bowers J.E."/>
            <person name="Van der Hulst R."/>
            <person name="Ayyampalayam S."/>
            <person name="Mercati F."/>
            <person name="Riccardi P."/>
            <person name="McKain M.R."/>
            <person name="Kakrana A."/>
            <person name="Tang H."/>
            <person name="Ray J."/>
            <person name="Groenendijk J."/>
            <person name="Arikit S."/>
            <person name="Mathioni S.M."/>
            <person name="Nakano M."/>
            <person name="Shan H."/>
            <person name="Telgmann-Rauber A."/>
            <person name="Kanno A."/>
            <person name="Yue Z."/>
            <person name="Chen H."/>
            <person name="Li W."/>
            <person name="Chen Y."/>
            <person name="Xu X."/>
            <person name="Zhang Y."/>
            <person name="Luo S."/>
            <person name="Chen H."/>
            <person name="Gao J."/>
            <person name="Mao Z."/>
            <person name="Pires J.C."/>
            <person name="Luo M."/>
            <person name="Kudrna D."/>
            <person name="Wing R.A."/>
            <person name="Meyers B.C."/>
            <person name="Yi K."/>
            <person name="Kong H."/>
            <person name="Lavrijsen P."/>
            <person name="Sunseri F."/>
            <person name="Falavigna A."/>
            <person name="Ye Y."/>
            <person name="Leebens-Mack J.H."/>
            <person name="Chen G."/>
        </authorList>
    </citation>
    <scope>NUCLEOTIDE SEQUENCE [LARGE SCALE GENOMIC DNA]</scope>
    <source>
        <strain evidence="2">cv. DH0086</strain>
    </source>
</reference>
<dbReference type="Gene3D" id="1.10.510.10">
    <property type="entry name" value="Transferase(Phosphotransferase) domain 1"/>
    <property type="match status" value="1"/>
</dbReference>
<protein>
    <recommendedName>
        <fullName evidence="3">Serine-threonine/tyrosine-protein kinase catalytic domain-containing protein</fullName>
    </recommendedName>
</protein>
<dbReference type="AlphaFoldDB" id="A0A5P1FM01"/>
<proteinExistence type="predicted"/>
<organism evidence="1 2">
    <name type="scientific">Asparagus officinalis</name>
    <name type="common">Garden asparagus</name>
    <dbReference type="NCBI Taxonomy" id="4686"/>
    <lineage>
        <taxon>Eukaryota</taxon>
        <taxon>Viridiplantae</taxon>
        <taxon>Streptophyta</taxon>
        <taxon>Embryophyta</taxon>
        <taxon>Tracheophyta</taxon>
        <taxon>Spermatophyta</taxon>
        <taxon>Magnoliopsida</taxon>
        <taxon>Liliopsida</taxon>
        <taxon>Asparagales</taxon>
        <taxon>Asparagaceae</taxon>
        <taxon>Asparagoideae</taxon>
        <taxon>Asparagus</taxon>
    </lineage>
</organism>
<evidence type="ECO:0008006" key="3">
    <source>
        <dbReference type="Google" id="ProtNLM"/>
    </source>
</evidence>
<name>A0A5P1FM01_ASPOF</name>
<evidence type="ECO:0000313" key="1">
    <source>
        <dbReference type="EMBL" id="ONK78437.1"/>
    </source>
</evidence>
<dbReference type="GO" id="GO:0016020">
    <property type="term" value="C:membrane"/>
    <property type="evidence" value="ECO:0007669"/>
    <property type="project" value="TreeGrafter"/>
</dbReference>
<dbReference type="EMBL" id="CM007382">
    <property type="protein sequence ID" value="ONK78437.1"/>
    <property type="molecule type" value="Genomic_DNA"/>
</dbReference>
<dbReference type="Gramene" id="ONK78437">
    <property type="protein sequence ID" value="ONK78437"/>
    <property type="gene ID" value="A4U43_C02F18750"/>
</dbReference>